<reference evidence="2" key="1">
    <citation type="submission" date="2020-05" db="EMBL/GenBank/DDBJ databases">
        <authorList>
            <person name="Chiriac C."/>
            <person name="Salcher M."/>
            <person name="Ghai R."/>
            <person name="Kavagutti S V."/>
        </authorList>
    </citation>
    <scope>NUCLEOTIDE SEQUENCE</scope>
</reference>
<name>A0A6J7WIZ7_9CAUD</name>
<proteinExistence type="predicted"/>
<protein>
    <submittedName>
        <fullName evidence="2">DNA primase/polymerase, bifunctional, N-terminal</fullName>
    </submittedName>
</protein>
<dbReference type="EMBL" id="LR798252">
    <property type="protein sequence ID" value="CAB5217760.1"/>
    <property type="molecule type" value="Genomic_DNA"/>
</dbReference>
<evidence type="ECO:0000259" key="1">
    <source>
        <dbReference type="Pfam" id="PF09250"/>
    </source>
</evidence>
<accession>A0A6J7WIZ7</accession>
<dbReference type="InterPro" id="IPR015330">
    <property type="entry name" value="DNA_primase/pol_bifunc_N"/>
</dbReference>
<organism evidence="2">
    <name type="scientific">uncultured Caudovirales phage</name>
    <dbReference type="NCBI Taxonomy" id="2100421"/>
    <lineage>
        <taxon>Viruses</taxon>
        <taxon>Duplodnaviria</taxon>
        <taxon>Heunggongvirae</taxon>
        <taxon>Uroviricota</taxon>
        <taxon>Caudoviricetes</taxon>
        <taxon>Peduoviridae</taxon>
        <taxon>Maltschvirus</taxon>
        <taxon>Maltschvirus maltsch</taxon>
    </lineage>
</organism>
<sequence>MRRCSHCSQELSPLTRADARYCAARCRVAAMRKRRNDTPFPEELVEQDRWIRRTVSKIPKQINNRNASSTDPDTWTDYDTADASKVGAGLGFVLNGDGIICIDIDHCFDNLGVLQPWARRFLNRLPNTYVERSPSGNGLHVWGKANLPFGGKHVDMVGGRLEVYGNSRYLTMTGDAFGPSRRLADLTSTLTTIC</sequence>
<feature type="domain" description="DNA primase/polymerase bifunctional N-terminal" evidence="1">
    <location>
        <begin position="54"/>
        <end position="174"/>
    </location>
</feature>
<evidence type="ECO:0000313" key="2">
    <source>
        <dbReference type="EMBL" id="CAB5217760.1"/>
    </source>
</evidence>
<gene>
    <name evidence="2" type="ORF">UFOVP209_13</name>
</gene>
<dbReference type="Pfam" id="PF09250">
    <property type="entry name" value="Prim-Pol"/>
    <property type="match status" value="1"/>
</dbReference>